<keyword evidence="1" id="KW-0175">Coiled coil</keyword>
<dbReference type="RefSeq" id="WP_146006494.1">
    <property type="nucleotide sequence ID" value="NZ_PKUQ01000043.1"/>
</dbReference>
<organism evidence="3 4">
    <name type="scientific">Cohaesibacter celericrescens</name>
    <dbReference type="NCBI Taxonomy" id="2067669"/>
    <lineage>
        <taxon>Bacteria</taxon>
        <taxon>Pseudomonadati</taxon>
        <taxon>Pseudomonadota</taxon>
        <taxon>Alphaproteobacteria</taxon>
        <taxon>Hyphomicrobiales</taxon>
        <taxon>Cohaesibacteraceae</taxon>
    </lineage>
</organism>
<evidence type="ECO:0000256" key="2">
    <source>
        <dbReference type="SAM" id="MobiDB-lite"/>
    </source>
</evidence>
<feature type="region of interest" description="Disordered" evidence="2">
    <location>
        <begin position="233"/>
        <end position="260"/>
    </location>
</feature>
<gene>
    <name evidence="3" type="ORF">C0081_18130</name>
</gene>
<proteinExistence type="predicted"/>
<feature type="compositionally biased region" description="Basic and acidic residues" evidence="2">
    <location>
        <begin position="233"/>
        <end position="243"/>
    </location>
</feature>
<feature type="coiled-coil region" evidence="1">
    <location>
        <begin position="384"/>
        <end position="411"/>
    </location>
</feature>
<name>A0A2N5XMU4_9HYPH</name>
<feature type="non-terminal residue" evidence="3">
    <location>
        <position position="448"/>
    </location>
</feature>
<dbReference type="Gene3D" id="3.30.930.30">
    <property type="match status" value="1"/>
</dbReference>
<dbReference type="Proteomes" id="UP000234881">
    <property type="component" value="Unassembled WGS sequence"/>
</dbReference>
<evidence type="ECO:0000313" key="3">
    <source>
        <dbReference type="EMBL" id="PLW75760.1"/>
    </source>
</evidence>
<sequence>MPHSVVLRFDGVVPVDAKRILMHAQRRGGDVDHCDLSRSADTVCFDETGEDFSKRLRDKIKDIAEVNLKNNLEALALLGRNKDRKKRAELGLIDPYRASKYGPVREAILTANQTYFLADDDDPYPYIAHKTTELGDRIEVRLSRKTIAQFREKGREFFEKYFPEQVLHLRLDMDEEVPHFHAVLFITKEVVSQRRGKQVMLQPSANPLIASYEHAQDVAGDFFKDIGLQRGERSAQARRDAKEQGQVPPDKRSHTKAQAYRDDRAENITVREARLVKRERLLDQREANLEVRERESIAAEKNIIARANEEAAVVIESAQNIHATVDAQLAAIEAKSDDLISVVEKDGVEEIVFSDHATSEQKQSILERISRSAPAALKIVKLVSKRVQEILERAENRAKVLVRNAEAREDAARRNQVSTTSSLTAVLGISSGVLKFDETQLPGKQFSA</sequence>
<reference evidence="3 4" key="1">
    <citation type="submission" date="2018-01" db="EMBL/GenBank/DDBJ databases">
        <title>The draft genome sequence of Cohaesibacter sp. H1304.</title>
        <authorList>
            <person name="Wang N.-N."/>
            <person name="Du Z.-J."/>
        </authorList>
    </citation>
    <scope>NUCLEOTIDE SEQUENCE [LARGE SCALE GENOMIC DNA]</scope>
    <source>
        <strain evidence="3 4">H1304</strain>
    </source>
</reference>
<keyword evidence="4" id="KW-1185">Reference proteome</keyword>
<comment type="caution">
    <text evidence="3">The sequence shown here is derived from an EMBL/GenBank/DDBJ whole genome shotgun (WGS) entry which is preliminary data.</text>
</comment>
<evidence type="ECO:0000256" key="1">
    <source>
        <dbReference type="SAM" id="Coils"/>
    </source>
</evidence>
<accession>A0A2N5XMU4</accession>
<dbReference type="OrthoDB" id="7586183at2"/>
<dbReference type="EMBL" id="PKUQ01000043">
    <property type="protein sequence ID" value="PLW75760.1"/>
    <property type="molecule type" value="Genomic_DNA"/>
</dbReference>
<evidence type="ECO:0000313" key="4">
    <source>
        <dbReference type="Proteomes" id="UP000234881"/>
    </source>
</evidence>
<dbReference type="AlphaFoldDB" id="A0A2N5XMU4"/>
<protein>
    <submittedName>
        <fullName evidence="3">Uncharacterized protein</fullName>
    </submittedName>
</protein>